<evidence type="ECO:0000313" key="1">
    <source>
        <dbReference type="EMBL" id="CAA9389987.1"/>
    </source>
</evidence>
<protein>
    <submittedName>
        <fullName evidence="1">Uncharacterized protein</fullName>
    </submittedName>
</protein>
<sequence>MIEKLSEQRLRKIHRLTLNPRPGSKVATATEFGIDLTLTFGQLKKTP</sequence>
<accession>A0A6J4NJI7</accession>
<gene>
    <name evidence="1" type="ORF">AVDCRST_MAG74-1038</name>
</gene>
<dbReference type="AlphaFoldDB" id="A0A6J4NJI7"/>
<reference evidence="1" key="1">
    <citation type="submission" date="2020-02" db="EMBL/GenBank/DDBJ databases">
        <authorList>
            <person name="Meier V. D."/>
        </authorList>
    </citation>
    <scope>NUCLEOTIDE SEQUENCE</scope>
    <source>
        <strain evidence="1">AVDCRST_MAG74</strain>
    </source>
</reference>
<organism evidence="1">
    <name type="scientific">uncultured Pyrinomonadaceae bacterium</name>
    <dbReference type="NCBI Taxonomy" id="2283094"/>
    <lineage>
        <taxon>Bacteria</taxon>
        <taxon>Pseudomonadati</taxon>
        <taxon>Acidobacteriota</taxon>
        <taxon>Blastocatellia</taxon>
        <taxon>Blastocatellales</taxon>
        <taxon>Pyrinomonadaceae</taxon>
        <taxon>environmental samples</taxon>
    </lineage>
</organism>
<proteinExistence type="predicted"/>
<dbReference type="EMBL" id="CADCUR010000075">
    <property type="protein sequence ID" value="CAA9389987.1"/>
    <property type="molecule type" value="Genomic_DNA"/>
</dbReference>
<name>A0A6J4NJI7_9BACT</name>